<gene>
    <name evidence="8" type="primary">stp_11</name>
    <name evidence="8" type="ORF">BSTAB16_4136</name>
</gene>
<feature type="transmembrane region" description="Helical" evidence="6">
    <location>
        <begin position="364"/>
        <end position="386"/>
    </location>
</feature>
<evidence type="ECO:0000256" key="1">
    <source>
        <dbReference type="ARBA" id="ARBA00004141"/>
    </source>
</evidence>
<feature type="transmembrane region" description="Helical" evidence="6">
    <location>
        <begin position="142"/>
        <end position="164"/>
    </location>
</feature>
<evidence type="ECO:0000313" key="8">
    <source>
        <dbReference type="EMBL" id="VBB13950.1"/>
    </source>
</evidence>
<feature type="transmembrane region" description="Helical" evidence="6">
    <location>
        <begin position="202"/>
        <end position="223"/>
    </location>
</feature>
<dbReference type="Gene3D" id="1.20.1720.10">
    <property type="entry name" value="Multidrug resistance protein D"/>
    <property type="match status" value="2"/>
</dbReference>
<dbReference type="PROSITE" id="PS00216">
    <property type="entry name" value="SUGAR_TRANSPORT_1"/>
    <property type="match status" value="1"/>
</dbReference>
<sequence>MKYASSGRPDLDAHRHIVLASICASGILIPIVFSGPAIALPDIARHLPGDVFTLSWIVNAYNVAFGSLVMAGGALADQVGRKRCFLFGLVLFLLTSLLIVFTPSLTILITLRAIEGIGGALTLTAGASLITQAFEGHARTRAFSLLGTSFGIGLAFGPLTTGIIVSTWGWRALFLAIAIASLLILVVVFNNLEESRNPDARGVDLAGTITFTAALAVIIFSIVQGPHFGWGSGITTGLLGVGCLLLLLFVAVELRIRAPMLDLSLFRHARFLGVLLLPVVTGFSFIALLVYLPIWFIGIKGYDAFHAGLAILPLTAPMLVVPFLSGVLSKHFSPASLCSAGLALAAVGVFGLSRLTPGSAFVDVALPMLVIGIGNGVPWGLMDSLAMNAIPKERAGMAAGIFSTMRVTGEAVAIAIIGAALIGLTHASLASVPAIGTESAAALTNSITSGNMGEPLRGLSPVVREVWVTASVNAYAAALKTVLSAIAILALISAWVLWLTLRRPAPVELSMQASKSGLDG</sequence>
<keyword evidence="5 6" id="KW-0472">Membrane</keyword>
<dbReference type="PRINTS" id="PR01036">
    <property type="entry name" value="TCRTETB"/>
</dbReference>
<evidence type="ECO:0000256" key="4">
    <source>
        <dbReference type="ARBA" id="ARBA00022989"/>
    </source>
</evidence>
<dbReference type="GO" id="GO:0022857">
    <property type="term" value="F:transmembrane transporter activity"/>
    <property type="evidence" value="ECO:0007669"/>
    <property type="project" value="InterPro"/>
</dbReference>
<feature type="transmembrane region" description="Helical" evidence="6">
    <location>
        <begin position="84"/>
        <end position="101"/>
    </location>
</feature>
<evidence type="ECO:0000259" key="7">
    <source>
        <dbReference type="PROSITE" id="PS50850"/>
    </source>
</evidence>
<evidence type="ECO:0000256" key="6">
    <source>
        <dbReference type="SAM" id="Phobius"/>
    </source>
</evidence>
<dbReference type="GO" id="GO:0016020">
    <property type="term" value="C:membrane"/>
    <property type="evidence" value="ECO:0007669"/>
    <property type="project" value="UniProtKB-SubCell"/>
</dbReference>
<dbReference type="EMBL" id="LR025743">
    <property type="protein sequence ID" value="VBB13950.1"/>
    <property type="molecule type" value="Genomic_DNA"/>
</dbReference>
<dbReference type="RefSeq" id="WP_122169626.1">
    <property type="nucleotide sequence ID" value="NZ_LR025743.1"/>
</dbReference>
<evidence type="ECO:0000256" key="5">
    <source>
        <dbReference type="ARBA" id="ARBA00023136"/>
    </source>
</evidence>
<dbReference type="Pfam" id="PF07690">
    <property type="entry name" value="MFS_1"/>
    <property type="match status" value="1"/>
</dbReference>
<dbReference type="SUPFAM" id="SSF103473">
    <property type="entry name" value="MFS general substrate transporter"/>
    <property type="match status" value="1"/>
</dbReference>
<evidence type="ECO:0000256" key="2">
    <source>
        <dbReference type="ARBA" id="ARBA00022448"/>
    </source>
</evidence>
<dbReference type="InterPro" id="IPR005829">
    <property type="entry name" value="Sugar_transporter_CS"/>
</dbReference>
<organism evidence="8 9">
    <name type="scientific">Burkholderia stabilis</name>
    <dbReference type="NCBI Taxonomy" id="95485"/>
    <lineage>
        <taxon>Bacteria</taxon>
        <taxon>Pseudomonadati</taxon>
        <taxon>Pseudomonadota</taxon>
        <taxon>Betaproteobacteria</taxon>
        <taxon>Burkholderiales</taxon>
        <taxon>Burkholderiaceae</taxon>
        <taxon>Burkholderia</taxon>
        <taxon>Burkholderia cepacia complex</taxon>
    </lineage>
</organism>
<dbReference type="GeneID" id="71056576"/>
<evidence type="ECO:0000313" key="9">
    <source>
        <dbReference type="Proteomes" id="UP000268684"/>
    </source>
</evidence>
<dbReference type="InterPro" id="IPR036259">
    <property type="entry name" value="MFS_trans_sf"/>
</dbReference>
<feature type="transmembrane region" description="Helical" evidence="6">
    <location>
        <begin position="107"/>
        <end position="130"/>
    </location>
</feature>
<evidence type="ECO:0000256" key="3">
    <source>
        <dbReference type="ARBA" id="ARBA00022692"/>
    </source>
</evidence>
<dbReference type="AlphaFoldDB" id="A0AAJ5T5T1"/>
<feature type="transmembrane region" description="Helical" evidence="6">
    <location>
        <begin position="332"/>
        <end position="352"/>
    </location>
</feature>
<reference evidence="8 9" key="1">
    <citation type="submission" date="2017-11" db="EMBL/GenBank/DDBJ databases">
        <authorList>
            <person name="Seth-Smith MB H."/>
        </authorList>
    </citation>
    <scope>NUCLEOTIDE SEQUENCE [LARGE SCALE GENOMIC DNA]</scope>
    <source>
        <strain evidence="8">E</strain>
    </source>
</reference>
<feature type="transmembrane region" description="Helical" evidence="6">
    <location>
        <begin position="271"/>
        <end position="298"/>
    </location>
</feature>
<dbReference type="PANTHER" id="PTHR42718">
    <property type="entry name" value="MAJOR FACILITATOR SUPERFAMILY MULTIDRUG TRANSPORTER MFSC"/>
    <property type="match status" value="1"/>
</dbReference>
<feature type="transmembrane region" description="Helical" evidence="6">
    <location>
        <begin position="51"/>
        <end position="72"/>
    </location>
</feature>
<keyword evidence="3 6" id="KW-0812">Transmembrane</keyword>
<dbReference type="InterPro" id="IPR020846">
    <property type="entry name" value="MFS_dom"/>
</dbReference>
<keyword evidence="9" id="KW-1185">Reference proteome</keyword>
<comment type="subcellular location">
    <subcellularLocation>
        <location evidence="1">Membrane</location>
        <topology evidence="1">Multi-pass membrane protein</topology>
    </subcellularLocation>
</comment>
<name>A0AAJ5T5T1_9BURK</name>
<dbReference type="InterPro" id="IPR011701">
    <property type="entry name" value="MFS"/>
</dbReference>
<feature type="domain" description="Major facilitator superfamily (MFS) profile" evidence="7">
    <location>
        <begin position="18"/>
        <end position="502"/>
    </location>
</feature>
<feature type="transmembrane region" description="Helical" evidence="6">
    <location>
        <begin position="17"/>
        <end position="39"/>
    </location>
</feature>
<keyword evidence="2" id="KW-0813">Transport</keyword>
<keyword evidence="4 6" id="KW-1133">Transmembrane helix</keyword>
<proteinExistence type="predicted"/>
<feature type="transmembrane region" description="Helical" evidence="6">
    <location>
        <begin position="482"/>
        <end position="501"/>
    </location>
</feature>
<accession>A0AAJ5T5T1</accession>
<dbReference type="Proteomes" id="UP000268684">
    <property type="component" value="Chromosome II"/>
</dbReference>
<feature type="transmembrane region" description="Helical" evidence="6">
    <location>
        <begin position="229"/>
        <end position="250"/>
    </location>
</feature>
<feature type="transmembrane region" description="Helical" evidence="6">
    <location>
        <begin position="407"/>
        <end position="429"/>
    </location>
</feature>
<feature type="transmembrane region" description="Helical" evidence="6">
    <location>
        <begin position="304"/>
        <end position="325"/>
    </location>
</feature>
<dbReference type="PANTHER" id="PTHR42718:SF9">
    <property type="entry name" value="MAJOR FACILITATOR SUPERFAMILY MULTIDRUG TRANSPORTER MFSC"/>
    <property type="match status" value="1"/>
</dbReference>
<dbReference type="CDD" id="cd17321">
    <property type="entry name" value="MFS_MMR_MDR_like"/>
    <property type="match status" value="1"/>
</dbReference>
<feature type="transmembrane region" description="Helical" evidence="6">
    <location>
        <begin position="170"/>
        <end position="190"/>
    </location>
</feature>
<dbReference type="PROSITE" id="PS50850">
    <property type="entry name" value="MFS"/>
    <property type="match status" value="1"/>
</dbReference>
<protein>
    <recommendedName>
        <fullName evidence="7">Major facilitator superfamily (MFS) profile domain-containing protein</fullName>
    </recommendedName>
</protein>